<dbReference type="RefSeq" id="WP_129124145.1">
    <property type="nucleotide sequence ID" value="NZ_PEIB01000045.1"/>
</dbReference>
<dbReference type="InterPro" id="IPR007053">
    <property type="entry name" value="LRAT_dom"/>
</dbReference>
<feature type="domain" description="LRAT" evidence="4">
    <location>
        <begin position="10"/>
        <end position="105"/>
    </location>
</feature>
<keyword evidence="1" id="KW-0808">Transferase</keyword>
<protein>
    <recommendedName>
        <fullName evidence="4">LRAT domain-containing protein</fullName>
    </recommendedName>
</protein>
<dbReference type="Proteomes" id="UP000290287">
    <property type="component" value="Unassembled WGS sequence"/>
</dbReference>
<dbReference type="PROSITE" id="PS51934">
    <property type="entry name" value="LRAT"/>
    <property type="match status" value="1"/>
</dbReference>
<keyword evidence="3" id="KW-0443">Lipid metabolism</keyword>
<sequence>MKFSLSVGDILYRSKSIVQHVGVVVGPNQVIHNTPSNGVSITSYDEYAAGKEVKVKSENLSVEQQDALIEKALEIVNSAKSYNLVAFNCEQLATLITEGRPRSEQVAGAVVGAGAGYLVSKAMESNQTFMAVTVGAALGCLAVNAARTYSGKIRAQ</sequence>
<dbReference type="GO" id="GO:0004623">
    <property type="term" value="F:phospholipase A2 activity"/>
    <property type="evidence" value="ECO:0007669"/>
    <property type="project" value="TreeGrafter"/>
</dbReference>
<dbReference type="PANTHER" id="PTHR13943:SF31">
    <property type="entry name" value="PHOSPHOLIPASE A AND ACYLTRANSFERASE 3"/>
    <property type="match status" value="1"/>
</dbReference>
<comment type="caution">
    <text evidence="5">The sequence shown here is derived from an EMBL/GenBank/DDBJ whole genome shotgun (WGS) entry which is preliminary data.</text>
</comment>
<dbReference type="GO" id="GO:0008970">
    <property type="term" value="F:phospholipase A1 activity"/>
    <property type="evidence" value="ECO:0007669"/>
    <property type="project" value="TreeGrafter"/>
</dbReference>
<accession>A0A4V1LS70</accession>
<name>A0A4V1LS70_9GAMM</name>
<evidence type="ECO:0000313" key="6">
    <source>
        <dbReference type="Proteomes" id="UP000290287"/>
    </source>
</evidence>
<dbReference type="InterPro" id="IPR038765">
    <property type="entry name" value="Papain-like_cys_pep_sf"/>
</dbReference>
<dbReference type="InterPro" id="IPR051496">
    <property type="entry name" value="H-rev107_PLA/AT"/>
</dbReference>
<proteinExistence type="predicted"/>
<dbReference type="Pfam" id="PF04970">
    <property type="entry name" value="LRAT"/>
    <property type="match status" value="1"/>
</dbReference>
<dbReference type="AlphaFoldDB" id="A0A4V1LS70"/>
<dbReference type="OrthoDB" id="9812095at2"/>
<dbReference type="PANTHER" id="PTHR13943">
    <property type="entry name" value="HRAS-LIKE SUPPRESSOR - RELATED"/>
    <property type="match status" value="1"/>
</dbReference>
<dbReference type="EMBL" id="PEIB01000045">
    <property type="protein sequence ID" value="RXJ70668.1"/>
    <property type="molecule type" value="Genomic_DNA"/>
</dbReference>
<reference evidence="5 6" key="1">
    <citation type="submission" date="2017-10" db="EMBL/GenBank/DDBJ databases">
        <title>Nyctiphanis sp. nov., isolated from the stomach of the euphausiid Nyctiphanes simplex (Hansen, 1911) in the Gulf of California.</title>
        <authorList>
            <person name="Gomez-Gil B."/>
            <person name="Aguilar-Mendez M."/>
            <person name="Lopez-Cortes A."/>
            <person name="Gomez-Gutierrez J."/>
            <person name="Roque A."/>
            <person name="Lang E."/>
            <person name="Gonzalez-Castillo A."/>
        </authorList>
    </citation>
    <scope>NUCLEOTIDE SEQUENCE [LARGE SCALE GENOMIC DNA]</scope>
    <source>
        <strain evidence="5 6">CAIM 600</strain>
    </source>
</reference>
<gene>
    <name evidence="5" type="ORF">CS022_22650</name>
</gene>
<dbReference type="GO" id="GO:0005737">
    <property type="term" value="C:cytoplasm"/>
    <property type="evidence" value="ECO:0007669"/>
    <property type="project" value="TreeGrafter"/>
</dbReference>
<keyword evidence="6" id="KW-1185">Reference proteome</keyword>
<evidence type="ECO:0000313" key="5">
    <source>
        <dbReference type="EMBL" id="RXJ70668.1"/>
    </source>
</evidence>
<dbReference type="SUPFAM" id="SSF54001">
    <property type="entry name" value="Cysteine proteinases"/>
    <property type="match status" value="1"/>
</dbReference>
<organism evidence="5 6">
    <name type="scientific">Veronia nyctiphanis</name>
    <dbReference type="NCBI Taxonomy" id="1278244"/>
    <lineage>
        <taxon>Bacteria</taxon>
        <taxon>Pseudomonadati</taxon>
        <taxon>Pseudomonadota</taxon>
        <taxon>Gammaproteobacteria</taxon>
        <taxon>Vibrionales</taxon>
        <taxon>Vibrionaceae</taxon>
        <taxon>Veronia</taxon>
    </lineage>
</organism>
<keyword evidence="2" id="KW-0378">Hydrolase</keyword>
<dbReference type="Gene3D" id="3.90.1720.10">
    <property type="entry name" value="endopeptidase domain like (from Nostoc punctiforme)"/>
    <property type="match status" value="1"/>
</dbReference>
<evidence type="ECO:0000256" key="2">
    <source>
        <dbReference type="ARBA" id="ARBA00022801"/>
    </source>
</evidence>
<dbReference type="GO" id="GO:0016410">
    <property type="term" value="F:N-acyltransferase activity"/>
    <property type="evidence" value="ECO:0007669"/>
    <property type="project" value="TreeGrafter"/>
</dbReference>
<evidence type="ECO:0000256" key="3">
    <source>
        <dbReference type="ARBA" id="ARBA00023098"/>
    </source>
</evidence>
<evidence type="ECO:0000256" key="1">
    <source>
        <dbReference type="ARBA" id="ARBA00022679"/>
    </source>
</evidence>
<dbReference type="GO" id="GO:0070292">
    <property type="term" value="P:N-acylphosphatidylethanolamine metabolic process"/>
    <property type="evidence" value="ECO:0007669"/>
    <property type="project" value="TreeGrafter"/>
</dbReference>
<evidence type="ECO:0000259" key="4">
    <source>
        <dbReference type="PROSITE" id="PS51934"/>
    </source>
</evidence>